<evidence type="ECO:0000256" key="5">
    <source>
        <dbReference type="RuleBase" id="RU362116"/>
    </source>
</evidence>
<dbReference type="PANTHER" id="PTHR30435:SF1">
    <property type="entry name" value="FLAGELLAR HOOK PROTEIN FLGE"/>
    <property type="match status" value="1"/>
</dbReference>
<dbReference type="RefSeq" id="WP_044349571.1">
    <property type="nucleotide sequence ID" value="NZ_AZAC01000017.1"/>
</dbReference>
<dbReference type="Pfam" id="PF06429">
    <property type="entry name" value="Flg_bbr_C"/>
    <property type="match status" value="1"/>
</dbReference>
<dbReference type="STRING" id="1429043.X474_14795"/>
<protein>
    <recommendedName>
        <fullName evidence="3 5">Flagellar hook protein FlgE</fullName>
    </recommendedName>
</protein>
<dbReference type="InterPro" id="IPR019776">
    <property type="entry name" value="Flagellar_basal_body_rod_CS"/>
</dbReference>
<comment type="subcellular location">
    <subcellularLocation>
        <location evidence="1 5">Bacterial flagellum basal body</location>
    </subcellularLocation>
</comment>
<feature type="domain" description="Flagellar hook protein FlgE D2" evidence="7">
    <location>
        <begin position="167"/>
        <end position="316"/>
    </location>
</feature>
<reference evidence="9 10" key="1">
    <citation type="submission" date="2013-11" db="EMBL/GenBank/DDBJ databases">
        <title>Metagenomic analysis of a methanogenic consortium involved in long chain n-alkane degradation.</title>
        <authorList>
            <person name="Davidova I.A."/>
            <person name="Callaghan A.V."/>
            <person name="Wawrik B."/>
            <person name="Pruitt S."/>
            <person name="Marks C."/>
            <person name="Duncan K.E."/>
            <person name="Suflita J.M."/>
        </authorList>
    </citation>
    <scope>NUCLEOTIDE SEQUENCE [LARGE SCALE GENOMIC DNA]</scope>
    <source>
        <strain evidence="9 10">SPR</strain>
    </source>
</reference>
<proteinExistence type="inferred from homology"/>
<organism evidence="9 10">
    <name type="scientific">Dethiosulfatarculus sandiegensis</name>
    <dbReference type="NCBI Taxonomy" id="1429043"/>
    <lineage>
        <taxon>Bacteria</taxon>
        <taxon>Pseudomonadati</taxon>
        <taxon>Thermodesulfobacteriota</taxon>
        <taxon>Desulfarculia</taxon>
        <taxon>Desulfarculales</taxon>
        <taxon>Desulfarculaceae</taxon>
        <taxon>Dethiosulfatarculus</taxon>
    </lineage>
</organism>
<dbReference type="Pfam" id="PF22692">
    <property type="entry name" value="LlgE_F_G_D1"/>
    <property type="match status" value="1"/>
</dbReference>
<dbReference type="InterPro" id="IPR037925">
    <property type="entry name" value="FlgE/F/G-like"/>
</dbReference>
<dbReference type="GO" id="GO:0009424">
    <property type="term" value="C:bacterial-type flagellum hook"/>
    <property type="evidence" value="ECO:0007669"/>
    <property type="project" value="TreeGrafter"/>
</dbReference>
<dbReference type="AlphaFoldDB" id="A0A0D2J559"/>
<dbReference type="PATRIC" id="fig|1429043.3.peg.3133"/>
<dbReference type="NCBIfam" id="TIGR03506">
    <property type="entry name" value="FlgEFG_subfam"/>
    <property type="match status" value="1"/>
</dbReference>
<feature type="domain" description="Flagellar hook protein FlgE/F/G-like D1" evidence="8">
    <location>
        <begin position="86"/>
        <end position="151"/>
    </location>
</feature>
<comment type="function">
    <text evidence="5">A flexible structure which links the flagellar filament to the drive apparatus in the basal body.</text>
</comment>
<dbReference type="GO" id="GO:0009425">
    <property type="term" value="C:bacterial-type flagellum basal body"/>
    <property type="evidence" value="ECO:0007669"/>
    <property type="project" value="UniProtKB-SubCell"/>
</dbReference>
<dbReference type="PANTHER" id="PTHR30435">
    <property type="entry name" value="FLAGELLAR PROTEIN"/>
    <property type="match status" value="1"/>
</dbReference>
<evidence type="ECO:0000259" key="7">
    <source>
        <dbReference type="Pfam" id="PF07559"/>
    </source>
</evidence>
<evidence type="ECO:0000313" key="9">
    <source>
        <dbReference type="EMBL" id="KIX13264.1"/>
    </source>
</evidence>
<dbReference type="InterPro" id="IPR020013">
    <property type="entry name" value="Flagellar_FlgE/F/G"/>
</dbReference>
<dbReference type="InterPro" id="IPR010930">
    <property type="entry name" value="Flg_bb/hook_C_dom"/>
</dbReference>
<dbReference type="InterPro" id="IPR053967">
    <property type="entry name" value="LlgE_F_G-like_D1"/>
</dbReference>
<dbReference type="InParanoid" id="A0A0D2J559"/>
<evidence type="ECO:0000259" key="6">
    <source>
        <dbReference type="Pfam" id="PF06429"/>
    </source>
</evidence>
<evidence type="ECO:0000256" key="4">
    <source>
        <dbReference type="ARBA" id="ARBA00023143"/>
    </source>
</evidence>
<comment type="similarity">
    <text evidence="2 5">Belongs to the flagella basal body rod proteins family.</text>
</comment>
<dbReference type="PROSITE" id="PS00588">
    <property type="entry name" value="FLAGELLA_BB_ROD"/>
    <property type="match status" value="1"/>
</dbReference>
<evidence type="ECO:0000313" key="10">
    <source>
        <dbReference type="Proteomes" id="UP000032233"/>
    </source>
</evidence>
<dbReference type="OrthoDB" id="9804559at2"/>
<dbReference type="EMBL" id="AZAC01000017">
    <property type="protein sequence ID" value="KIX13264.1"/>
    <property type="molecule type" value="Genomic_DNA"/>
</dbReference>
<comment type="caution">
    <text evidence="9">The sequence shown here is derived from an EMBL/GenBank/DDBJ whole genome shotgun (WGS) entry which is preliminary data.</text>
</comment>
<dbReference type="InterPro" id="IPR037058">
    <property type="entry name" value="Falgellar_hook_FlgE_sf"/>
</dbReference>
<dbReference type="GO" id="GO:0071978">
    <property type="term" value="P:bacterial-type flagellum-dependent swarming motility"/>
    <property type="evidence" value="ECO:0007669"/>
    <property type="project" value="TreeGrafter"/>
</dbReference>
<evidence type="ECO:0000256" key="1">
    <source>
        <dbReference type="ARBA" id="ARBA00004117"/>
    </source>
</evidence>
<dbReference type="Pfam" id="PF07559">
    <property type="entry name" value="FlgE_D2"/>
    <property type="match status" value="1"/>
</dbReference>
<dbReference type="SUPFAM" id="SSF117143">
    <property type="entry name" value="Flagellar hook protein flgE"/>
    <property type="match status" value="1"/>
</dbReference>
<dbReference type="InterPro" id="IPR011491">
    <property type="entry name" value="FlgE_D2"/>
</dbReference>
<dbReference type="FunCoup" id="A0A0D2J559">
    <property type="interactions" value="150"/>
</dbReference>
<evidence type="ECO:0000259" key="8">
    <source>
        <dbReference type="Pfam" id="PF22692"/>
    </source>
</evidence>
<sequence length="438" mass="47502">MYASSLFNGLAGIKAHTRAMESVADNISNVSTPGYKSTRAAFEDLIYQKLGGAGADDQPGSGAFTNVVNIMAQSSMQPSDYATDMAINGNGFFTVEDPQDEGALYYTRSGDFTIDQNGLVVNPEGYVLKGFAIDDEGEINKNVLVDIVVPRAPQGAEPTDLVNLGINLNAADTRTFNDSQAIDPTNINTYNTTSSFEVVDADGVTHYLTAFHQRQKNEDGGVGLTWKTSVFEYSGGTYIDNPPDPDNTYYLRFDDKGQLSGVSPNGTAYADNGEINLDFEFDEEQRVTLDYSPTARNSSTMLAGANETFYLDHNGYSAGSITGVDIDRYGMITALFSNEEKEQIGVVALTNFKSPTELNRIGGTLWQATAAAGDPQVEQPGDEDLAMGKIKAYALENSDVDMSEQFVNMINYQRAFQANSKSITTSDEMLQKAINLKT</sequence>
<dbReference type="GO" id="GO:0005829">
    <property type="term" value="C:cytosol"/>
    <property type="evidence" value="ECO:0007669"/>
    <property type="project" value="TreeGrafter"/>
</dbReference>
<evidence type="ECO:0000256" key="3">
    <source>
        <dbReference type="ARBA" id="ARBA00019015"/>
    </source>
</evidence>
<keyword evidence="10" id="KW-1185">Reference proteome</keyword>
<feature type="domain" description="Flagellar basal-body/hook protein C-terminal" evidence="6">
    <location>
        <begin position="394"/>
        <end position="436"/>
    </location>
</feature>
<accession>A0A0D2J559</accession>
<dbReference type="Proteomes" id="UP000032233">
    <property type="component" value="Unassembled WGS sequence"/>
</dbReference>
<evidence type="ECO:0000256" key="2">
    <source>
        <dbReference type="ARBA" id="ARBA00009677"/>
    </source>
</evidence>
<name>A0A0D2J559_9BACT</name>
<dbReference type="Gene3D" id="2.60.98.20">
    <property type="entry name" value="Flagellar hook protein FlgE"/>
    <property type="match status" value="1"/>
</dbReference>
<gene>
    <name evidence="9" type="ORF">X474_14795</name>
</gene>
<keyword evidence="4 5" id="KW-0975">Bacterial flagellum</keyword>